<name>A0A1D9PX19_SCLS1</name>
<accession>A0A1D9PX19</accession>
<evidence type="ECO:0000313" key="2">
    <source>
        <dbReference type="EMBL" id="APA07241.1"/>
    </source>
</evidence>
<proteinExistence type="predicted"/>
<sequence length="103" mass="11336">MSTESFPISSMSNTLFTRSSSATPSWPSEATQKTTMMMTTKYPSILPMPGGIYNGLNSHFPMQTIEHKSIGTNETRLEPWASAGKSQTQSPGLLLDSEWSMSR</sequence>
<feature type="region of interest" description="Disordered" evidence="1">
    <location>
        <begin position="1"/>
        <end position="31"/>
    </location>
</feature>
<evidence type="ECO:0000313" key="3">
    <source>
        <dbReference type="Proteomes" id="UP000177798"/>
    </source>
</evidence>
<dbReference type="VEuPathDB" id="FungiDB:sscle_02g020110"/>
<evidence type="ECO:0000256" key="1">
    <source>
        <dbReference type="SAM" id="MobiDB-lite"/>
    </source>
</evidence>
<protein>
    <submittedName>
        <fullName evidence="2">Uncharacterized protein</fullName>
    </submittedName>
</protein>
<gene>
    <name evidence="2" type="ORF">sscle_02g020110</name>
</gene>
<reference evidence="3" key="1">
    <citation type="journal article" date="2017" name="Genome Biol. Evol.">
        <title>The complete genome sequence of the phytopathogenic fungus Sclerotinia sclerotiorum reveals insights into the genome architecture of broad host range pathogens.</title>
        <authorList>
            <person name="Derbyshire M."/>
            <person name="Denton-Giles M."/>
            <person name="Hegedus D."/>
            <person name="Seifbarghy S."/>
            <person name="Rollins J."/>
            <person name="van Kan J."/>
            <person name="Seidl M.F."/>
            <person name="Faino L."/>
            <person name="Mbengue M."/>
            <person name="Navaud O."/>
            <person name="Raffaele S."/>
            <person name="Hammond-Kosack K."/>
            <person name="Heard S."/>
            <person name="Oliver R."/>
        </authorList>
    </citation>
    <scope>NUCLEOTIDE SEQUENCE [LARGE SCALE GENOMIC DNA]</scope>
    <source>
        <strain evidence="3">ATCC 18683 / 1980 / Ss-1</strain>
    </source>
</reference>
<dbReference type="EMBL" id="CP017815">
    <property type="protein sequence ID" value="APA07241.1"/>
    <property type="molecule type" value="Genomic_DNA"/>
</dbReference>
<dbReference type="Proteomes" id="UP000177798">
    <property type="component" value="Chromosome 2"/>
</dbReference>
<dbReference type="AlphaFoldDB" id="A0A1D9PX19"/>
<feature type="region of interest" description="Disordered" evidence="1">
    <location>
        <begin position="80"/>
        <end position="103"/>
    </location>
</feature>
<organism evidence="2 3">
    <name type="scientific">Sclerotinia sclerotiorum (strain ATCC 18683 / 1980 / Ss-1)</name>
    <name type="common">White mold</name>
    <name type="synonym">Whetzelinia sclerotiorum</name>
    <dbReference type="NCBI Taxonomy" id="665079"/>
    <lineage>
        <taxon>Eukaryota</taxon>
        <taxon>Fungi</taxon>
        <taxon>Dikarya</taxon>
        <taxon>Ascomycota</taxon>
        <taxon>Pezizomycotina</taxon>
        <taxon>Leotiomycetes</taxon>
        <taxon>Helotiales</taxon>
        <taxon>Sclerotiniaceae</taxon>
        <taxon>Sclerotinia</taxon>
    </lineage>
</organism>